<feature type="domain" description="KIB1-4 beta-propeller" evidence="1">
    <location>
        <begin position="435"/>
        <end position="675"/>
    </location>
</feature>
<dbReference type="Pfam" id="PF03478">
    <property type="entry name" value="Beta-prop_KIB1-4"/>
    <property type="match status" value="2"/>
</dbReference>
<dbReference type="EMBL" id="JAMYWD010000004">
    <property type="protein sequence ID" value="KAJ4974877.1"/>
    <property type="molecule type" value="Genomic_DNA"/>
</dbReference>
<protein>
    <recommendedName>
        <fullName evidence="1">KIB1-4 beta-propeller domain-containing protein</fullName>
    </recommendedName>
</protein>
<evidence type="ECO:0000313" key="3">
    <source>
        <dbReference type="Proteomes" id="UP001141806"/>
    </source>
</evidence>
<evidence type="ECO:0000313" key="2">
    <source>
        <dbReference type="EMBL" id="KAJ4974877.1"/>
    </source>
</evidence>
<accession>A0A9Q0QWZ9</accession>
<dbReference type="SUPFAM" id="SSF81383">
    <property type="entry name" value="F-box domain"/>
    <property type="match status" value="1"/>
</dbReference>
<dbReference type="Proteomes" id="UP001141806">
    <property type="component" value="Unassembled WGS sequence"/>
</dbReference>
<reference evidence="2" key="1">
    <citation type="journal article" date="2023" name="Plant J.">
        <title>The genome of the king protea, Protea cynaroides.</title>
        <authorList>
            <person name="Chang J."/>
            <person name="Duong T.A."/>
            <person name="Schoeman C."/>
            <person name="Ma X."/>
            <person name="Roodt D."/>
            <person name="Barker N."/>
            <person name="Li Z."/>
            <person name="Van de Peer Y."/>
            <person name="Mizrachi E."/>
        </authorList>
    </citation>
    <scope>NUCLEOTIDE SEQUENCE</scope>
    <source>
        <tissue evidence="2">Young leaves</tissue>
    </source>
</reference>
<comment type="caution">
    <text evidence="2">The sequence shown here is derived from an EMBL/GenBank/DDBJ whole genome shotgun (WGS) entry which is preliminary data.</text>
</comment>
<dbReference type="AlphaFoldDB" id="A0A9Q0QWZ9"/>
<name>A0A9Q0QWZ9_9MAGN</name>
<gene>
    <name evidence="2" type="ORF">NE237_008051</name>
</gene>
<dbReference type="OrthoDB" id="1863935at2759"/>
<proteinExistence type="predicted"/>
<keyword evidence="3" id="KW-1185">Reference proteome</keyword>
<organism evidence="2 3">
    <name type="scientific">Protea cynaroides</name>
    <dbReference type="NCBI Taxonomy" id="273540"/>
    <lineage>
        <taxon>Eukaryota</taxon>
        <taxon>Viridiplantae</taxon>
        <taxon>Streptophyta</taxon>
        <taxon>Embryophyta</taxon>
        <taxon>Tracheophyta</taxon>
        <taxon>Spermatophyta</taxon>
        <taxon>Magnoliopsida</taxon>
        <taxon>Proteales</taxon>
        <taxon>Proteaceae</taxon>
        <taxon>Protea</taxon>
    </lineage>
</organism>
<feature type="domain" description="KIB1-4 beta-propeller" evidence="1">
    <location>
        <begin position="41"/>
        <end position="282"/>
    </location>
</feature>
<dbReference type="InterPro" id="IPR036047">
    <property type="entry name" value="F-box-like_dom_sf"/>
</dbReference>
<sequence length="717" mass="83299">MENGKTEIDVEKQFEHSSLLALRSHPWLVYSHGVGKQVQTFFSISESHEYVRRIPDMTNKIICTCAHGWLVLLDADNSDCFLLNPVSMEKIQLPPVEFSFCICVLSSAPDNPNGCFIVFIDYKYLMFCQPGDDIWNIEELEYEIMCAIGYEGNIYAIKYEEMNNVDLLEVNPGFGMRILREGLLMPSPSKHILSSLIYMVESCGDIFVIEELQCQYYKSRIQNFEIYKVNLSTLAWEKVENLGDRAFFIDTINIYCFSCLATESGIKKNSIYFTGTYDKGLYIFDLELKNISISFPCPDVDSDNFEVAWIMSAPTMSCSPNSNEGRVYRNKYDEENTVAIVKDMIPTIKNTVEEVMEVQQVSWSWVDLPQELLSLIQSHLFHGDRSCFRAVCRAWQCSEVPLPPDWLDYLMMVSSPCLMSFSTEGNINMFYPMYNNRYTLKLEEELFGALICFSNDGWLLLFQGLRSMFFFHPFTETRIELPDFPHNDGFDAFCFTSTPMSSDCIVFGIWSFWMYEVTIFIIHVGEERWNVYNFENKERWRIFNCINRLVPFFSLSFSTSQRNPVFFGGLFYCLDEEGKLGYFDPEGGSWTVFRTSWRLNVWEYDQNFLVECDGNLLAVFVGPVGGWIQVCRLDQSKMIWENVKSLGNWMLFLSEKTCFSVKAAVRGMGNKIYFQRFYANHGVFYSLTTKRYHTFDGGCCLTNFYGTTEEIQCTWML</sequence>
<evidence type="ECO:0000259" key="1">
    <source>
        <dbReference type="Pfam" id="PF03478"/>
    </source>
</evidence>
<dbReference type="PANTHER" id="PTHR33127">
    <property type="entry name" value="TRANSMEMBRANE PROTEIN"/>
    <property type="match status" value="1"/>
</dbReference>
<dbReference type="InterPro" id="IPR005174">
    <property type="entry name" value="KIB1-4_b-propeller"/>
</dbReference>
<dbReference type="PANTHER" id="PTHR33127:SF5">
    <property type="entry name" value="TRANSMEMBRANE PROTEIN"/>
    <property type="match status" value="1"/>
</dbReference>